<organism evidence="1 2">
    <name type="scientific">Shewanella sairae</name>
    <dbReference type="NCBI Taxonomy" id="190310"/>
    <lineage>
        <taxon>Bacteria</taxon>
        <taxon>Pseudomonadati</taxon>
        <taxon>Pseudomonadota</taxon>
        <taxon>Gammaproteobacteria</taxon>
        <taxon>Alteromonadales</taxon>
        <taxon>Shewanellaceae</taxon>
        <taxon>Shewanella</taxon>
    </lineage>
</organism>
<evidence type="ECO:0000313" key="1">
    <source>
        <dbReference type="EMBL" id="GIU51128.1"/>
    </source>
</evidence>
<dbReference type="Proteomes" id="UP000887104">
    <property type="component" value="Unassembled WGS sequence"/>
</dbReference>
<evidence type="ECO:0000313" key="2">
    <source>
        <dbReference type="Proteomes" id="UP000887104"/>
    </source>
</evidence>
<gene>
    <name evidence="1" type="ORF">TUM4438_39630</name>
</gene>
<dbReference type="EMBL" id="BPEY01000106">
    <property type="protein sequence ID" value="GIU51128.1"/>
    <property type="molecule type" value="Genomic_DNA"/>
</dbReference>
<name>A0ABQ4PQ30_9GAMM</name>
<protein>
    <submittedName>
        <fullName evidence="1">Uncharacterized protein</fullName>
    </submittedName>
</protein>
<sequence>MNNNKKQQDKSTEQISIVNHMNQKYVCCHGLQYQSKSMLIGAAINKIPRVVVASSPMFRISTPFT</sequence>
<accession>A0ABQ4PQ30</accession>
<comment type="caution">
    <text evidence="1">The sequence shown here is derived from an EMBL/GenBank/DDBJ whole genome shotgun (WGS) entry which is preliminary data.</text>
</comment>
<keyword evidence="2" id="KW-1185">Reference proteome</keyword>
<proteinExistence type="predicted"/>
<reference evidence="1" key="1">
    <citation type="submission" date="2021-05" db="EMBL/GenBank/DDBJ databases">
        <title>Molecular characterization for Shewanella algae harboring chromosomal blaOXA-55-like strains isolated from clinical and environment sample.</title>
        <authorList>
            <person name="Ohama Y."/>
            <person name="Aoki K."/>
            <person name="Harada S."/>
            <person name="Moriya K."/>
            <person name="Ishii Y."/>
            <person name="Tateda K."/>
        </authorList>
    </citation>
    <scope>NUCLEOTIDE SEQUENCE</scope>
    <source>
        <strain evidence="1">JCM 11563</strain>
    </source>
</reference>